<name>A0A1F4TU66_UNCSA</name>
<keyword evidence="2" id="KW-0732">Signal</keyword>
<evidence type="ECO:0000313" key="5">
    <source>
        <dbReference type="Proteomes" id="UP000178951"/>
    </source>
</evidence>
<dbReference type="PANTHER" id="PTHR30404:SF0">
    <property type="entry name" value="N-ACETYLMURAMOYL-L-ALANINE AMIDASE AMIC"/>
    <property type="match status" value="1"/>
</dbReference>
<accession>A0A1F4TU66</accession>
<dbReference type="Pfam" id="PF01520">
    <property type="entry name" value="Amidase_3"/>
    <property type="match status" value="1"/>
</dbReference>
<dbReference type="CDD" id="cd02696">
    <property type="entry name" value="MurNAc-LAA"/>
    <property type="match status" value="1"/>
</dbReference>
<dbReference type="Proteomes" id="UP000178951">
    <property type="component" value="Unassembled WGS sequence"/>
</dbReference>
<sequence>MRNCRLFLILISLFWISSLAFADCAKLISIEMKKDRGFDYLDIYTSGQAFGKGLLLENKLYIDFPDTVIAADFSLAKRPSKRINRIETVMKDATTTRLIIHLKKTIDYDLVNVFGRGKTVIEISDRLDNIFAYQAAWEKSSLSKKATPLKPRKFTAIRRGALLGKTIIIDPGHGGDDPGALAANGPPEKQLTLQTAQLVCQLLHEAGAEVYITRDEDRRSNLHDVVDFANKSRADIFISLHYNSTYNSGTSGTETYYYNSHSRRFAEIMHEALVRGLQRKDRGLHRMPFYVIKNTDMPAVLLEPVYLTNCSEQDLAKSQKFQRRLAEAIVKGVEKYF</sequence>
<feature type="chain" id="PRO_5009514708" description="MurNAc-LAA domain-containing protein" evidence="2">
    <location>
        <begin position="23"/>
        <end position="337"/>
    </location>
</feature>
<dbReference type="Gene3D" id="3.40.630.40">
    <property type="entry name" value="Zn-dependent exopeptidases"/>
    <property type="match status" value="1"/>
</dbReference>
<gene>
    <name evidence="4" type="ORF">A2311_05375</name>
</gene>
<dbReference type="SMART" id="SM00646">
    <property type="entry name" value="Ami_3"/>
    <property type="match status" value="1"/>
</dbReference>
<dbReference type="InterPro" id="IPR002508">
    <property type="entry name" value="MurNAc-LAA_cat"/>
</dbReference>
<dbReference type="Gene3D" id="2.60.40.3500">
    <property type="match status" value="1"/>
</dbReference>
<keyword evidence="1" id="KW-0378">Hydrolase</keyword>
<dbReference type="STRING" id="1802583.A2311_05375"/>
<comment type="caution">
    <text evidence="4">The sequence shown here is derived from an EMBL/GenBank/DDBJ whole genome shotgun (WGS) entry which is preliminary data.</text>
</comment>
<reference evidence="4 5" key="1">
    <citation type="journal article" date="2016" name="Nat. Commun.">
        <title>Thousands of microbial genomes shed light on interconnected biogeochemical processes in an aquifer system.</title>
        <authorList>
            <person name="Anantharaman K."/>
            <person name="Brown C.T."/>
            <person name="Hug L.A."/>
            <person name="Sharon I."/>
            <person name="Castelle C.J."/>
            <person name="Probst A.J."/>
            <person name="Thomas B.C."/>
            <person name="Singh A."/>
            <person name="Wilkins M.J."/>
            <person name="Karaoz U."/>
            <person name="Brodie E.L."/>
            <person name="Williams K.H."/>
            <person name="Hubbard S.S."/>
            <person name="Banfield J.F."/>
        </authorList>
    </citation>
    <scope>NUCLEOTIDE SEQUENCE [LARGE SCALE GENOMIC DNA]</scope>
</reference>
<evidence type="ECO:0000313" key="4">
    <source>
        <dbReference type="EMBL" id="OGC35593.1"/>
    </source>
</evidence>
<dbReference type="GO" id="GO:0009253">
    <property type="term" value="P:peptidoglycan catabolic process"/>
    <property type="evidence" value="ECO:0007669"/>
    <property type="project" value="InterPro"/>
</dbReference>
<proteinExistence type="predicted"/>
<evidence type="ECO:0000256" key="1">
    <source>
        <dbReference type="ARBA" id="ARBA00022801"/>
    </source>
</evidence>
<feature type="domain" description="MurNAc-LAA" evidence="3">
    <location>
        <begin position="226"/>
        <end position="334"/>
    </location>
</feature>
<dbReference type="PANTHER" id="PTHR30404">
    <property type="entry name" value="N-ACETYLMURAMOYL-L-ALANINE AMIDASE"/>
    <property type="match status" value="1"/>
</dbReference>
<evidence type="ECO:0000259" key="3">
    <source>
        <dbReference type="SMART" id="SM00646"/>
    </source>
</evidence>
<feature type="signal peptide" evidence="2">
    <location>
        <begin position="1"/>
        <end position="22"/>
    </location>
</feature>
<dbReference type="AlphaFoldDB" id="A0A1F4TU66"/>
<protein>
    <recommendedName>
        <fullName evidence="3">MurNAc-LAA domain-containing protein</fullName>
    </recommendedName>
</protein>
<dbReference type="GO" id="GO:0030288">
    <property type="term" value="C:outer membrane-bounded periplasmic space"/>
    <property type="evidence" value="ECO:0007669"/>
    <property type="project" value="TreeGrafter"/>
</dbReference>
<dbReference type="SUPFAM" id="SSF53187">
    <property type="entry name" value="Zn-dependent exopeptidases"/>
    <property type="match status" value="1"/>
</dbReference>
<organism evidence="4 5">
    <name type="scientific">candidate division WOR-1 bacterium RIFOXYB2_FULL_48_7</name>
    <dbReference type="NCBI Taxonomy" id="1802583"/>
    <lineage>
        <taxon>Bacteria</taxon>
        <taxon>Bacillati</taxon>
        <taxon>Saganbacteria</taxon>
    </lineage>
</organism>
<dbReference type="EMBL" id="MEUF01000024">
    <property type="protein sequence ID" value="OGC35593.1"/>
    <property type="molecule type" value="Genomic_DNA"/>
</dbReference>
<evidence type="ECO:0000256" key="2">
    <source>
        <dbReference type="SAM" id="SignalP"/>
    </source>
</evidence>
<dbReference type="GO" id="GO:0008745">
    <property type="term" value="F:N-acetylmuramoyl-L-alanine amidase activity"/>
    <property type="evidence" value="ECO:0007669"/>
    <property type="project" value="InterPro"/>
</dbReference>
<dbReference type="InterPro" id="IPR050695">
    <property type="entry name" value="N-acetylmuramoyl_amidase_3"/>
</dbReference>